<sequence>MEINGKKVVVIGGASGMGRASAELLAARGASVAILDREGSDGKDVATALGARFMRWTSPTSPGPRKPCRLRSTIWAVCM</sequence>
<accession>X7Z4D3</accession>
<dbReference type="InterPro" id="IPR002347">
    <property type="entry name" value="SDR_fam"/>
</dbReference>
<dbReference type="GO" id="GO:0016491">
    <property type="term" value="F:oxidoreductase activity"/>
    <property type="evidence" value="ECO:0007669"/>
    <property type="project" value="UniProtKB-KW"/>
</dbReference>
<dbReference type="PANTHER" id="PTHR43658:SF8">
    <property type="entry name" value="17-BETA-HYDROXYSTEROID DEHYDROGENASE 14-RELATED"/>
    <property type="match status" value="1"/>
</dbReference>
<dbReference type="SUPFAM" id="SSF51735">
    <property type="entry name" value="NAD(P)-binding Rossmann-fold domains"/>
    <property type="match status" value="1"/>
</dbReference>
<gene>
    <name evidence="2" type="ORF">I553_7011</name>
</gene>
<dbReference type="AlphaFoldDB" id="X7Z4D3"/>
<organism evidence="2">
    <name type="scientific">Mycobacterium xenopi 4042</name>
    <dbReference type="NCBI Taxonomy" id="1299334"/>
    <lineage>
        <taxon>Bacteria</taxon>
        <taxon>Bacillati</taxon>
        <taxon>Actinomycetota</taxon>
        <taxon>Actinomycetes</taxon>
        <taxon>Mycobacteriales</taxon>
        <taxon>Mycobacteriaceae</taxon>
        <taxon>Mycobacterium</taxon>
    </lineage>
</organism>
<dbReference type="Pfam" id="PF00106">
    <property type="entry name" value="adh_short"/>
    <property type="match status" value="1"/>
</dbReference>
<dbReference type="PATRIC" id="fig|1299334.3.peg.8773"/>
<dbReference type="EMBL" id="JAOB01000081">
    <property type="protein sequence ID" value="EUA13891.1"/>
    <property type="molecule type" value="Genomic_DNA"/>
</dbReference>
<dbReference type="InterPro" id="IPR036291">
    <property type="entry name" value="NAD(P)-bd_dom_sf"/>
</dbReference>
<name>X7Z4D3_MYCXE</name>
<proteinExistence type="predicted"/>
<dbReference type="Gene3D" id="3.40.50.720">
    <property type="entry name" value="NAD(P)-binding Rossmann-like Domain"/>
    <property type="match status" value="1"/>
</dbReference>
<evidence type="ECO:0000313" key="2">
    <source>
        <dbReference type="EMBL" id="EUA13891.1"/>
    </source>
</evidence>
<evidence type="ECO:0000256" key="1">
    <source>
        <dbReference type="ARBA" id="ARBA00023002"/>
    </source>
</evidence>
<comment type="caution">
    <text evidence="2">The sequence shown here is derived from an EMBL/GenBank/DDBJ whole genome shotgun (WGS) entry which is preliminary data.</text>
</comment>
<reference evidence="2" key="1">
    <citation type="submission" date="2014-01" db="EMBL/GenBank/DDBJ databases">
        <authorList>
            <person name="Brown-Elliot B."/>
            <person name="Wallace R."/>
            <person name="Lenaerts A."/>
            <person name="Ordway D."/>
            <person name="DeGroote M.A."/>
            <person name="Parker T."/>
            <person name="Sizemore C."/>
            <person name="Tallon L.J."/>
            <person name="Sadzewicz L.K."/>
            <person name="Sengamalay N."/>
            <person name="Fraser C.M."/>
            <person name="Hine E."/>
            <person name="Shefchek K.A."/>
            <person name="Das S.P."/>
            <person name="Tettelin H."/>
        </authorList>
    </citation>
    <scope>NUCLEOTIDE SEQUENCE [LARGE SCALE GENOMIC DNA]</scope>
    <source>
        <strain evidence="2">4042</strain>
    </source>
</reference>
<dbReference type="PANTHER" id="PTHR43658">
    <property type="entry name" value="SHORT-CHAIN DEHYDROGENASE/REDUCTASE"/>
    <property type="match status" value="1"/>
</dbReference>
<protein>
    <submittedName>
        <fullName evidence="2">Short chain dehydrogenase family protein</fullName>
    </submittedName>
</protein>
<keyword evidence="1" id="KW-0560">Oxidoreductase</keyword>